<keyword evidence="3" id="KW-1185">Reference proteome</keyword>
<gene>
    <name evidence="2" type="ORF">HG66A1_08950</name>
</gene>
<feature type="compositionally biased region" description="Polar residues" evidence="1">
    <location>
        <begin position="303"/>
        <end position="314"/>
    </location>
</feature>
<protein>
    <submittedName>
        <fullName evidence="2">Uncharacterized protein</fullName>
    </submittedName>
</protein>
<name>A0A517PII6_9PLAN</name>
<organism evidence="2 3">
    <name type="scientific">Gimesia chilikensis</name>
    <dbReference type="NCBI Taxonomy" id="2605989"/>
    <lineage>
        <taxon>Bacteria</taxon>
        <taxon>Pseudomonadati</taxon>
        <taxon>Planctomycetota</taxon>
        <taxon>Planctomycetia</taxon>
        <taxon>Planctomycetales</taxon>
        <taxon>Planctomycetaceae</taxon>
        <taxon>Gimesia</taxon>
    </lineage>
</organism>
<feature type="compositionally biased region" description="Low complexity" evidence="1">
    <location>
        <begin position="277"/>
        <end position="294"/>
    </location>
</feature>
<evidence type="ECO:0000313" key="3">
    <source>
        <dbReference type="Proteomes" id="UP000320421"/>
    </source>
</evidence>
<evidence type="ECO:0000256" key="1">
    <source>
        <dbReference type="SAM" id="MobiDB-lite"/>
    </source>
</evidence>
<dbReference type="Proteomes" id="UP000320421">
    <property type="component" value="Chromosome"/>
</dbReference>
<reference evidence="2 3" key="1">
    <citation type="submission" date="2019-02" db="EMBL/GenBank/DDBJ databases">
        <title>Deep-cultivation of Planctomycetes and their phenomic and genomic characterization uncovers novel biology.</title>
        <authorList>
            <person name="Wiegand S."/>
            <person name="Jogler M."/>
            <person name="Boedeker C."/>
            <person name="Pinto D."/>
            <person name="Vollmers J."/>
            <person name="Rivas-Marin E."/>
            <person name="Kohn T."/>
            <person name="Peeters S.H."/>
            <person name="Heuer A."/>
            <person name="Rast P."/>
            <person name="Oberbeckmann S."/>
            <person name="Bunk B."/>
            <person name="Jeske O."/>
            <person name="Meyerdierks A."/>
            <person name="Storesund J.E."/>
            <person name="Kallscheuer N."/>
            <person name="Luecker S."/>
            <person name="Lage O.M."/>
            <person name="Pohl T."/>
            <person name="Merkel B.J."/>
            <person name="Hornburger P."/>
            <person name="Mueller R.-W."/>
            <person name="Bruemmer F."/>
            <person name="Labrenz M."/>
            <person name="Spormann A.M."/>
            <person name="Op den Camp H."/>
            <person name="Overmann J."/>
            <person name="Amann R."/>
            <person name="Jetten M.S.M."/>
            <person name="Mascher T."/>
            <person name="Medema M.H."/>
            <person name="Devos D.P."/>
            <person name="Kaster A.-K."/>
            <person name="Ovreas L."/>
            <person name="Rohde M."/>
            <person name="Galperin M.Y."/>
            <person name="Jogler C."/>
        </authorList>
    </citation>
    <scope>NUCLEOTIDE SEQUENCE [LARGE SCALE GENOMIC DNA]</scope>
    <source>
        <strain evidence="2 3">HG66A1</strain>
    </source>
</reference>
<dbReference type="AlphaFoldDB" id="A0A517PII6"/>
<feature type="compositionally biased region" description="Pro residues" evidence="1">
    <location>
        <begin position="183"/>
        <end position="195"/>
    </location>
</feature>
<accession>A0A517PII6</accession>
<feature type="region of interest" description="Disordered" evidence="1">
    <location>
        <begin position="275"/>
        <end position="314"/>
    </location>
</feature>
<feature type="region of interest" description="Disordered" evidence="1">
    <location>
        <begin position="180"/>
        <end position="199"/>
    </location>
</feature>
<dbReference type="OrthoDB" id="288438at2"/>
<sequence length="314" mass="34190">MSPWIRNVIVVASLFLIFADSNEADAHLFRRLFNRGGMGCYYPQHSRCGHRCRKLARRYFRRCAPVTSCCPGVCTPPPPQICYQDIICTEYRMIPQTRNVPVTTYRQVTVDEGGWQRVWVPKMVTKQIPQTCYRQETTYVRQPYQVRKRVQVMAPQSTCTDCVNGMNGLPSMISPSPTVIPSTPTPAPSTVPTPTPMSSTSLDLGAYPTLAPTVTAQPAASWGTGATTSYASTASVGTYPISGPALPPNPAMLQVPQLTSNTGSDWQTIPSLNATPATSAYDDSASRSAAAKGAFRPAPSAATVWNTPRRQPLN</sequence>
<dbReference type="RefSeq" id="WP_145181018.1">
    <property type="nucleotide sequence ID" value="NZ_CP036266.1"/>
</dbReference>
<proteinExistence type="predicted"/>
<evidence type="ECO:0000313" key="2">
    <source>
        <dbReference type="EMBL" id="QDT19131.1"/>
    </source>
</evidence>
<dbReference type="EMBL" id="CP036266">
    <property type="protein sequence ID" value="QDT19131.1"/>
    <property type="molecule type" value="Genomic_DNA"/>
</dbReference>